<name>A0A518BSA1_9BACT</name>
<dbReference type="RefSeq" id="WP_145070132.1">
    <property type="nucleotide sequence ID" value="NZ_CP036287.1"/>
</dbReference>
<dbReference type="KEGG" id="pbap:Pla133_49690"/>
<proteinExistence type="predicted"/>
<protein>
    <recommendedName>
        <fullName evidence="1">MAM domain-containing protein</fullName>
    </recommendedName>
</protein>
<sequence length="887" mass="92111">MRHRTASLERRRRPRSVAAPLFALAGLTLTGSVLPGTALAHEGDPKLRDRQPMYEGAGWTVGSTRRAAGNQGLVASGIQFPASGVQLLSWLSLSDFGTGATSGNDSWGYTSPSGREYALMGLSNATAFVEITDPSNAQIVTTISGVESLWRDIKTYGPYAYAVSEGGGGIQVFDLTAIDAGVVTELASVTTGVGTSASHNVAIDTVSGFLYRCGGGSEGLRIYSLANPAAPTYVGEWGDRYVHDAQIVTYTSGPFAGRQIAFVCGGFNGGFTETSMDVLDVTDKNNIVVLKRVFWSGAAYSHQCWLSEDGQLLYVNDELDENGSFNTKTIVVDVSNPANAFYVTSFFGTNTAVGHNLYTSNGRIYEANYRSGMRIFDTAANPTNPPEVAFFDTYPEDDAASTSALWNVYPYFEDDIVIGSDLEKGLFVWYVGAPKVSFEFPSGLPQLFDPAGETIQVRVLEASAGALQGGSAQLFFDYGNGYQSVPLTPLGGDLFEASLPSLPCGAALEFYVSATSTDGLVWNAPDLGSNLPYRAPIGTGETLVASFDMESGAGWTSGAAGDDATTGIWTRVDPVGTEAAPEDDHSAAGTQAWITGQGSPGGSVGTDDIDGGKTTLLSPVLDLAGIAGAQVRYWRWYSNGFNGVKDDVLDVDISNDGGSSWVPVERLGPAGPGTDGGWVPYSFAVAQYVLPTNQVRLRFVARDTGGGSIVEAGLDDFTVVDLGCADCDGSGKSDGIEVLLGATADIDADFVPDLCEPLVGAPSVISLASGGNHALSLHAGAAFAGDTYIVLGSLSGTAPGVAIDGVVLPLNPDAYTTATLTGALAPLFVGTFGQLDGSGAASASIVLNAGLDPSLAGLVLDHAYPVLDTASLTVVFASNAVSLELAP</sequence>
<dbReference type="InterPro" id="IPR000998">
    <property type="entry name" value="MAM_dom"/>
</dbReference>
<evidence type="ECO:0000259" key="1">
    <source>
        <dbReference type="PROSITE" id="PS50060"/>
    </source>
</evidence>
<reference evidence="2 3" key="1">
    <citation type="submission" date="2019-02" db="EMBL/GenBank/DDBJ databases">
        <title>Deep-cultivation of Planctomycetes and their phenomic and genomic characterization uncovers novel biology.</title>
        <authorList>
            <person name="Wiegand S."/>
            <person name="Jogler M."/>
            <person name="Boedeker C."/>
            <person name="Pinto D."/>
            <person name="Vollmers J."/>
            <person name="Rivas-Marin E."/>
            <person name="Kohn T."/>
            <person name="Peeters S.H."/>
            <person name="Heuer A."/>
            <person name="Rast P."/>
            <person name="Oberbeckmann S."/>
            <person name="Bunk B."/>
            <person name="Jeske O."/>
            <person name="Meyerdierks A."/>
            <person name="Storesund J.E."/>
            <person name="Kallscheuer N."/>
            <person name="Luecker S."/>
            <person name="Lage O.M."/>
            <person name="Pohl T."/>
            <person name="Merkel B.J."/>
            <person name="Hornburger P."/>
            <person name="Mueller R.-W."/>
            <person name="Bruemmer F."/>
            <person name="Labrenz M."/>
            <person name="Spormann A.M."/>
            <person name="Op den Camp H."/>
            <person name="Overmann J."/>
            <person name="Amann R."/>
            <person name="Jetten M.S.M."/>
            <person name="Mascher T."/>
            <person name="Medema M.H."/>
            <person name="Devos D.P."/>
            <person name="Kaster A.-K."/>
            <person name="Ovreas L."/>
            <person name="Rohde M."/>
            <person name="Galperin M.Y."/>
            <person name="Jogler C."/>
        </authorList>
    </citation>
    <scope>NUCLEOTIDE SEQUENCE [LARGE SCALE GENOMIC DNA]</scope>
    <source>
        <strain evidence="2 3">Pla133</strain>
    </source>
</reference>
<organism evidence="2 3">
    <name type="scientific">Engelhardtia mirabilis</name>
    <dbReference type="NCBI Taxonomy" id="2528011"/>
    <lineage>
        <taxon>Bacteria</taxon>
        <taxon>Pseudomonadati</taxon>
        <taxon>Planctomycetota</taxon>
        <taxon>Planctomycetia</taxon>
        <taxon>Planctomycetia incertae sedis</taxon>
        <taxon>Engelhardtia</taxon>
    </lineage>
</organism>
<gene>
    <name evidence="2" type="ORF">Pla133_49690</name>
</gene>
<feature type="domain" description="MAM" evidence="1">
    <location>
        <begin position="543"/>
        <end position="726"/>
    </location>
</feature>
<dbReference type="GO" id="GO:0016020">
    <property type="term" value="C:membrane"/>
    <property type="evidence" value="ECO:0007669"/>
    <property type="project" value="InterPro"/>
</dbReference>
<dbReference type="NCBIfam" id="TIGR04312">
    <property type="entry name" value="choice_anch_B"/>
    <property type="match status" value="1"/>
</dbReference>
<dbReference type="Proteomes" id="UP000316921">
    <property type="component" value="Chromosome"/>
</dbReference>
<dbReference type="SUPFAM" id="SSF75011">
    <property type="entry name" value="3-carboxy-cis,cis-mucoante lactonizing enzyme"/>
    <property type="match status" value="1"/>
</dbReference>
<keyword evidence="3" id="KW-1185">Reference proteome</keyword>
<dbReference type="PANTHER" id="PTHR38787">
    <property type="entry name" value="REGULATORY P DOMAIN-CONTAINING PROTEIN"/>
    <property type="match status" value="1"/>
</dbReference>
<dbReference type="EMBL" id="CP036287">
    <property type="protein sequence ID" value="QDU69846.1"/>
    <property type="molecule type" value="Genomic_DNA"/>
</dbReference>
<dbReference type="PANTHER" id="PTHR38787:SF3">
    <property type="entry name" value="REGULATORY P DOMAIN-CONTAINING PROTEIN"/>
    <property type="match status" value="1"/>
</dbReference>
<evidence type="ECO:0000313" key="3">
    <source>
        <dbReference type="Proteomes" id="UP000316921"/>
    </source>
</evidence>
<accession>A0A518BSA1</accession>
<dbReference type="InterPro" id="IPR027589">
    <property type="entry name" value="Choice_anch_B"/>
</dbReference>
<dbReference type="GO" id="GO:0005576">
    <property type="term" value="C:extracellular region"/>
    <property type="evidence" value="ECO:0007669"/>
    <property type="project" value="TreeGrafter"/>
</dbReference>
<dbReference type="AlphaFoldDB" id="A0A518BSA1"/>
<dbReference type="PROSITE" id="PS50060">
    <property type="entry name" value="MAM_2"/>
    <property type="match status" value="1"/>
</dbReference>
<evidence type="ECO:0000313" key="2">
    <source>
        <dbReference type="EMBL" id="QDU69846.1"/>
    </source>
</evidence>